<dbReference type="STRING" id="497964.CfE428DRAFT_0080"/>
<evidence type="ECO:0008006" key="5">
    <source>
        <dbReference type="Google" id="ProtNLM"/>
    </source>
</evidence>
<dbReference type="EMBL" id="ABVL01000001">
    <property type="protein sequence ID" value="EDY21955.1"/>
    <property type="molecule type" value="Genomic_DNA"/>
</dbReference>
<feature type="signal peptide" evidence="2">
    <location>
        <begin position="1"/>
        <end position="21"/>
    </location>
</feature>
<organism evidence="3 4">
    <name type="scientific">Chthoniobacter flavus Ellin428</name>
    <dbReference type="NCBI Taxonomy" id="497964"/>
    <lineage>
        <taxon>Bacteria</taxon>
        <taxon>Pseudomonadati</taxon>
        <taxon>Verrucomicrobiota</taxon>
        <taxon>Spartobacteria</taxon>
        <taxon>Chthoniobacterales</taxon>
        <taxon>Chthoniobacteraceae</taxon>
        <taxon>Chthoniobacter</taxon>
    </lineage>
</organism>
<accession>B4CTR7</accession>
<feature type="chain" id="PRO_5002802090" description="PepSY domain-containing protein" evidence="2">
    <location>
        <begin position="22"/>
        <end position="234"/>
    </location>
</feature>
<protein>
    <recommendedName>
        <fullName evidence="5">PepSY domain-containing protein</fullName>
    </recommendedName>
</protein>
<reference evidence="3 4" key="1">
    <citation type="journal article" date="2011" name="J. Bacteriol.">
        <title>Genome sequence of Chthoniobacter flavus Ellin428, an aerobic heterotrophic soil bacterium.</title>
        <authorList>
            <person name="Kant R."/>
            <person name="van Passel M.W."/>
            <person name="Palva A."/>
            <person name="Lucas S."/>
            <person name="Lapidus A."/>
            <person name="Glavina Del Rio T."/>
            <person name="Dalin E."/>
            <person name="Tice H."/>
            <person name="Bruce D."/>
            <person name="Goodwin L."/>
            <person name="Pitluck S."/>
            <person name="Larimer F.W."/>
            <person name="Land M.L."/>
            <person name="Hauser L."/>
            <person name="Sangwan P."/>
            <person name="de Vos W.M."/>
            <person name="Janssen P.H."/>
            <person name="Smidt H."/>
        </authorList>
    </citation>
    <scope>NUCLEOTIDE SEQUENCE [LARGE SCALE GENOMIC DNA]</scope>
    <source>
        <strain evidence="3 4">Ellin428</strain>
    </source>
</reference>
<proteinExistence type="predicted"/>
<gene>
    <name evidence="3" type="ORF">CfE428DRAFT_0080</name>
</gene>
<evidence type="ECO:0000313" key="4">
    <source>
        <dbReference type="Proteomes" id="UP000005824"/>
    </source>
</evidence>
<keyword evidence="4" id="KW-1185">Reference proteome</keyword>
<evidence type="ECO:0000313" key="3">
    <source>
        <dbReference type="EMBL" id="EDY21955.1"/>
    </source>
</evidence>
<name>B4CTR7_9BACT</name>
<dbReference type="InParanoid" id="B4CTR7"/>
<comment type="caution">
    <text evidence="3">The sequence shown here is derived from an EMBL/GenBank/DDBJ whole genome shotgun (WGS) entry which is preliminary data.</text>
</comment>
<evidence type="ECO:0000256" key="2">
    <source>
        <dbReference type="SAM" id="SignalP"/>
    </source>
</evidence>
<sequence precursor="true">MRSSLLAFILGLFASAGICLAAADPSSALNAIKQLPRGEAKKIARIEAREGTPYPDRWYIIVNDPKDENGVHEYVVSGGEVVASRNISQFAESVKPTDVIGSSNVRVDSDKLADLVQQYAEANKVAIAKLNYSLYKEGADATPLWNVTCIDENGKEIGHIVVSAGKGNVISHDGFTAEPGGSAGIVETQNSSEPDGSDSRHQSHKNVAHESPSPQKKDVFSKIGNSLSKFFTGH</sequence>
<dbReference type="Proteomes" id="UP000005824">
    <property type="component" value="Unassembled WGS sequence"/>
</dbReference>
<keyword evidence="2" id="KW-0732">Signal</keyword>
<evidence type="ECO:0000256" key="1">
    <source>
        <dbReference type="SAM" id="MobiDB-lite"/>
    </source>
</evidence>
<dbReference type="RefSeq" id="WP_006977407.1">
    <property type="nucleotide sequence ID" value="NZ_ABVL01000001.1"/>
</dbReference>
<dbReference type="AlphaFoldDB" id="B4CTR7"/>
<feature type="region of interest" description="Disordered" evidence="1">
    <location>
        <begin position="177"/>
        <end position="220"/>
    </location>
</feature>